<sequence length="80" mass="9050">MRGVSNGIRMLPMRGQDMENPRGFQHAMDLVHENNQLADMFKDMDGEEVVDPVVGNRETALEISDQIGLRRVQTIDPNGR</sequence>
<keyword evidence="3" id="KW-1185">Reference proteome</keyword>
<feature type="region of interest" description="Disordered" evidence="1">
    <location>
        <begin position="1"/>
        <end position="21"/>
    </location>
</feature>
<protein>
    <submittedName>
        <fullName evidence="2">Uncharacterized protein</fullName>
    </submittedName>
</protein>
<comment type="caution">
    <text evidence="2">The sequence shown here is derived from an EMBL/GenBank/DDBJ whole genome shotgun (WGS) entry which is preliminary data.</text>
</comment>
<dbReference type="AlphaFoldDB" id="I4ECH0"/>
<evidence type="ECO:0000256" key="1">
    <source>
        <dbReference type="SAM" id="MobiDB-lite"/>
    </source>
</evidence>
<proteinExistence type="predicted"/>
<organism evidence="2 3">
    <name type="scientific">Nitrolancea hollandica Lb</name>
    <dbReference type="NCBI Taxonomy" id="1129897"/>
    <lineage>
        <taxon>Bacteria</taxon>
        <taxon>Pseudomonadati</taxon>
        <taxon>Thermomicrobiota</taxon>
        <taxon>Thermomicrobia</taxon>
        <taxon>Sphaerobacterales</taxon>
        <taxon>Sphaerobacterineae</taxon>
        <taxon>Sphaerobacteraceae</taxon>
        <taxon>Nitrolancea</taxon>
    </lineage>
</organism>
<name>I4ECH0_9BACT</name>
<dbReference type="EMBL" id="CAGS01000007">
    <property type="protein sequence ID" value="CCF82382.1"/>
    <property type="molecule type" value="Genomic_DNA"/>
</dbReference>
<reference evidence="2 3" key="1">
    <citation type="journal article" date="2012" name="ISME J.">
        <title>Nitrification expanded: discovery, physiology and genomics of a nitrite-oxidizing bacterium from the phylum Chloroflexi.</title>
        <authorList>
            <person name="Sorokin D.Y."/>
            <person name="Lucker S."/>
            <person name="Vejmelkova D."/>
            <person name="Kostrikina N.A."/>
            <person name="Kleerebezem R."/>
            <person name="Rijpstra W.I."/>
            <person name="Damste J.S."/>
            <person name="Le Paslier D."/>
            <person name="Muyzer G."/>
            <person name="Wagner M."/>
            <person name="van Loosdrecht M.C."/>
            <person name="Daims H."/>
        </authorList>
    </citation>
    <scope>NUCLEOTIDE SEQUENCE [LARGE SCALE GENOMIC DNA]</scope>
    <source>
        <strain evidence="3">none</strain>
    </source>
</reference>
<gene>
    <name evidence="2" type="ORF">NITHO_1040005</name>
</gene>
<evidence type="ECO:0000313" key="2">
    <source>
        <dbReference type="EMBL" id="CCF82382.1"/>
    </source>
</evidence>
<evidence type="ECO:0000313" key="3">
    <source>
        <dbReference type="Proteomes" id="UP000004221"/>
    </source>
</evidence>
<accession>I4ECH0</accession>
<dbReference type="Proteomes" id="UP000004221">
    <property type="component" value="Unassembled WGS sequence"/>
</dbReference>